<dbReference type="PANTHER" id="PTHR43375">
    <property type="entry name" value="OROTIDINE 5'-PHOSPHATE DECARBOXYLASE"/>
    <property type="match status" value="1"/>
</dbReference>
<keyword evidence="4" id="KW-0210">Decarboxylase</keyword>
<reference evidence="7 8" key="1">
    <citation type="submission" date="2018-09" db="EMBL/GenBank/DDBJ databases">
        <title>Metagenome Assembled Genomes from an Advanced Water Purification Facility.</title>
        <authorList>
            <person name="Stamps B.W."/>
            <person name="Spear J.R."/>
        </authorList>
    </citation>
    <scope>NUCLEOTIDE SEQUENCE [LARGE SCALE GENOMIC DNA]</scope>
    <source>
        <strain evidence="7">Bin_27_1</strain>
    </source>
</reference>
<sequence length="94" mass="9643">WNASGNCALVVGATFPAEIARVRALVGELPLLVPGIGAQGGDIAATLAAGRTENGTGLMINSSRAVLYAGKGEDFAEAARRVAEETRDAINAYR</sequence>
<evidence type="ECO:0000256" key="2">
    <source>
        <dbReference type="ARBA" id="ARBA00012321"/>
    </source>
</evidence>
<dbReference type="Proteomes" id="UP000321192">
    <property type="component" value="Unassembled WGS sequence"/>
</dbReference>
<dbReference type="PANTHER" id="PTHR43375:SF1">
    <property type="entry name" value="OROTIDINE 5'-PHOSPHATE DECARBOXYLASE"/>
    <property type="match status" value="1"/>
</dbReference>
<gene>
    <name evidence="7" type="primary">pyrF</name>
    <name evidence="7" type="ORF">E6Q80_18110</name>
</gene>
<dbReference type="Gene3D" id="3.20.20.70">
    <property type="entry name" value="Aldolase class I"/>
    <property type="match status" value="1"/>
</dbReference>
<accession>A0A5C7SAY2</accession>
<evidence type="ECO:0000256" key="4">
    <source>
        <dbReference type="ARBA" id="ARBA00022793"/>
    </source>
</evidence>
<dbReference type="GO" id="GO:0044205">
    <property type="term" value="P:'de novo' UMP biosynthetic process"/>
    <property type="evidence" value="ECO:0007669"/>
    <property type="project" value="UniProtKB-UniPathway"/>
</dbReference>
<dbReference type="AlphaFoldDB" id="A0A5C7SAY2"/>
<organism evidence="7 8">
    <name type="scientific">Thauera aminoaromatica</name>
    <dbReference type="NCBI Taxonomy" id="164330"/>
    <lineage>
        <taxon>Bacteria</taxon>
        <taxon>Pseudomonadati</taxon>
        <taxon>Pseudomonadota</taxon>
        <taxon>Betaproteobacteria</taxon>
        <taxon>Rhodocyclales</taxon>
        <taxon>Zoogloeaceae</taxon>
        <taxon>Thauera</taxon>
    </lineage>
</organism>
<proteinExistence type="predicted"/>
<feature type="non-terminal residue" evidence="7">
    <location>
        <position position="1"/>
    </location>
</feature>
<dbReference type="InterPro" id="IPR011060">
    <property type="entry name" value="RibuloseP-bd_barrel"/>
</dbReference>
<dbReference type="EC" id="4.1.1.23" evidence="2"/>
<name>A0A5C7SAY2_THASP</name>
<evidence type="ECO:0000256" key="1">
    <source>
        <dbReference type="ARBA" id="ARBA00004861"/>
    </source>
</evidence>
<dbReference type="SUPFAM" id="SSF51366">
    <property type="entry name" value="Ribulose-phoshate binding barrel"/>
    <property type="match status" value="1"/>
</dbReference>
<dbReference type="EMBL" id="SSFD01000299">
    <property type="protein sequence ID" value="TXH80783.1"/>
    <property type="molecule type" value="Genomic_DNA"/>
</dbReference>
<protein>
    <recommendedName>
        <fullName evidence="3">Orotidine 5'-phosphate decarboxylase</fullName>
        <ecNumber evidence="2">4.1.1.23</ecNumber>
    </recommendedName>
    <alternativeName>
        <fullName evidence="6">OMP decarboxylase</fullName>
    </alternativeName>
</protein>
<dbReference type="GO" id="GO:0004590">
    <property type="term" value="F:orotidine-5'-phosphate decarboxylase activity"/>
    <property type="evidence" value="ECO:0007669"/>
    <property type="project" value="UniProtKB-EC"/>
</dbReference>
<evidence type="ECO:0000256" key="5">
    <source>
        <dbReference type="ARBA" id="ARBA00022975"/>
    </source>
</evidence>
<comment type="caution">
    <text evidence="7">The sequence shown here is derived from an EMBL/GenBank/DDBJ whole genome shotgun (WGS) entry which is preliminary data.</text>
</comment>
<evidence type="ECO:0000256" key="6">
    <source>
        <dbReference type="ARBA" id="ARBA00033428"/>
    </source>
</evidence>
<evidence type="ECO:0000313" key="8">
    <source>
        <dbReference type="Proteomes" id="UP000321192"/>
    </source>
</evidence>
<dbReference type="UniPathway" id="UPA00070">
    <property type="reaction ID" value="UER00120"/>
</dbReference>
<keyword evidence="7" id="KW-0456">Lyase</keyword>
<keyword evidence="5" id="KW-0665">Pyrimidine biosynthesis</keyword>
<evidence type="ECO:0000313" key="7">
    <source>
        <dbReference type="EMBL" id="TXH80783.1"/>
    </source>
</evidence>
<evidence type="ECO:0000256" key="3">
    <source>
        <dbReference type="ARBA" id="ARBA00021923"/>
    </source>
</evidence>
<comment type="pathway">
    <text evidence="1">Pyrimidine metabolism; UMP biosynthesis via de novo pathway; UMP from orotate: step 2/2.</text>
</comment>
<dbReference type="InterPro" id="IPR011995">
    <property type="entry name" value="OMPdecase_type-2"/>
</dbReference>
<dbReference type="InterPro" id="IPR013785">
    <property type="entry name" value="Aldolase_TIM"/>
</dbReference>